<evidence type="ECO:0000259" key="8">
    <source>
        <dbReference type="PROSITE" id="PS50156"/>
    </source>
</evidence>
<feature type="transmembrane region" description="Helical" evidence="7">
    <location>
        <begin position="183"/>
        <end position="216"/>
    </location>
</feature>
<dbReference type="InterPro" id="IPR000731">
    <property type="entry name" value="SSD"/>
</dbReference>
<proteinExistence type="inferred from homology"/>
<protein>
    <submittedName>
        <fullName evidence="9">MMPL family transporter</fullName>
    </submittedName>
</protein>
<feature type="transmembrane region" description="Helical" evidence="7">
    <location>
        <begin position="973"/>
        <end position="993"/>
    </location>
</feature>
<feature type="transmembrane region" description="Helical" evidence="7">
    <location>
        <begin position="236"/>
        <end position="256"/>
    </location>
</feature>
<evidence type="ECO:0000256" key="1">
    <source>
        <dbReference type="ARBA" id="ARBA00004651"/>
    </source>
</evidence>
<dbReference type="Gene3D" id="1.10.287.950">
    <property type="entry name" value="Methyl-accepting chemotaxis protein"/>
    <property type="match status" value="2"/>
</dbReference>
<evidence type="ECO:0000256" key="4">
    <source>
        <dbReference type="ARBA" id="ARBA00022692"/>
    </source>
</evidence>
<feature type="transmembrane region" description="Helical" evidence="7">
    <location>
        <begin position="999"/>
        <end position="1023"/>
    </location>
</feature>
<dbReference type="SUPFAM" id="SSF82866">
    <property type="entry name" value="Multidrug efflux transporter AcrB transmembrane domain"/>
    <property type="match status" value="2"/>
</dbReference>
<evidence type="ECO:0000256" key="5">
    <source>
        <dbReference type="ARBA" id="ARBA00022989"/>
    </source>
</evidence>
<dbReference type="Proteomes" id="UP001240171">
    <property type="component" value="Unassembled WGS sequence"/>
</dbReference>
<keyword evidence="4 7" id="KW-0812">Transmembrane</keyword>
<dbReference type="Gene3D" id="1.20.1640.10">
    <property type="entry name" value="Multidrug efflux transporter AcrB transmembrane domain"/>
    <property type="match status" value="2"/>
</dbReference>
<feature type="transmembrane region" description="Helical" evidence="7">
    <location>
        <begin position="366"/>
        <end position="383"/>
    </location>
</feature>
<keyword evidence="6 7" id="KW-0472">Membrane</keyword>
<evidence type="ECO:0000256" key="3">
    <source>
        <dbReference type="ARBA" id="ARBA00022475"/>
    </source>
</evidence>
<feature type="transmembrane region" description="Helical" evidence="7">
    <location>
        <begin position="12"/>
        <end position="33"/>
    </location>
</feature>
<feature type="transmembrane region" description="Helical" evidence="7">
    <location>
        <begin position="872"/>
        <end position="891"/>
    </location>
</feature>
<feature type="transmembrane region" description="Helical" evidence="7">
    <location>
        <begin position="310"/>
        <end position="334"/>
    </location>
</feature>
<sequence>MRTILKARWGIMALWIVVAVVLMLTAPAMSNLVREKGQTSVPEGYSSTRAAAILDEVAKAEGKKEGSTVALVFYNGNGLTTADKEEAKKAVQSLEGKKESLGIESILDPFSQPELKDKMISENGKTILTSVTILKGDRSVKEMRTDLDQALGDIKVEHYLTGQQLIEEDTVASSEAGLKKSEYITVAFILIILFVVFRSFVAPFVPLLTVGISYIVSQQIVAFLVDRFDFPLSNFTQIFMVAVMFGIGTDYCILLISRFKEELSRREDTWEAIIETYRTAGKTVFFSSLAVLVGFVAIGFSQFILYRSAVAVAVGIAVMVVALLTIVPFFMAVLGKKLFWPARGSLEHKESRTWGAAGAFSFKRPVIALVIVAVITVPFLVTYDGKLSFNSLDEIGDNYDSVKAFNLISDNFGPGESLPGKIVIKNDEKMDNSQYMGLAEKISREVAKVDGVASVRSMTRPTGTGIEDFKVSQQAEQLSKGLGEGTDGLDQIASGLYQASSQLSANTPKLNEAAESAGKLTAGTTELQNGVTQLGSGLEQIEKGIRSGASGAGELRKGLQQAKDSASQLAAANQKLLAAYQQIGKGLNALGPAVGQVQQQLNGAAGALTKLDGSFTNLEGRYPGLAEDRDYATIKGTVTQTGQGLTQLAGGLKQMQSQVNQAASGMAQANAGYAKAAAGQQQLTAGLQQIVNGIGSLEKGLEQAASGQGQIVDKIPAIEQGLGQLAGGQRQIQEGFGQLSGQISQLTTGLNKSVNGLKKVSDGIGSAQDYLNGLQSSSDSELGGFYVPQEALDNKDFQKVFDNYLSADRKVMTMDVVFDYNPYSTEAMDQVPAIQAAVERAVKGTALEQADIAISGVTSTFSDLQNISNKDYTKTVALMLLGTFIVLVLLLRSIVMPLYLILSLVLTYFTAMGVTEWLFVDLMGYSGITWVTPFFGFVMLIALGVDYSIFLMDRFNENKEWDTKDALIHAMKNMGGVILSAAIILSGTFAAMYPSGVLSMMQIATVVLSGLVLYALLFLPFFIPVMVRTFGRANWWPFTPRSDSQQQNHDSTFKA</sequence>
<evidence type="ECO:0000256" key="6">
    <source>
        <dbReference type="ARBA" id="ARBA00023136"/>
    </source>
</evidence>
<feature type="domain" description="SSD" evidence="8">
    <location>
        <begin position="901"/>
        <end position="1028"/>
    </location>
</feature>
<keyword evidence="10" id="KW-1185">Reference proteome</keyword>
<dbReference type="EMBL" id="JAUQTB010000002">
    <property type="protein sequence ID" value="MDO7905905.1"/>
    <property type="molecule type" value="Genomic_DNA"/>
</dbReference>
<feature type="transmembrane region" description="Helical" evidence="7">
    <location>
        <begin position="931"/>
        <end position="952"/>
    </location>
</feature>
<evidence type="ECO:0000313" key="9">
    <source>
        <dbReference type="EMBL" id="MDO7905905.1"/>
    </source>
</evidence>
<gene>
    <name evidence="9" type="ORF">Q5741_05670</name>
</gene>
<comment type="caution">
    <text evidence="9">The sequence shown here is derived from an EMBL/GenBank/DDBJ whole genome shotgun (WGS) entry which is preliminary data.</text>
</comment>
<dbReference type="InterPro" id="IPR004869">
    <property type="entry name" value="MMPL_dom"/>
</dbReference>
<dbReference type="Pfam" id="PF03176">
    <property type="entry name" value="MMPL"/>
    <property type="match status" value="2"/>
</dbReference>
<dbReference type="PANTHER" id="PTHR33406:SF6">
    <property type="entry name" value="MEMBRANE PROTEIN YDGH-RELATED"/>
    <property type="match status" value="1"/>
</dbReference>
<reference evidence="9 10" key="1">
    <citation type="submission" date="2023-07" db="EMBL/GenBank/DDBJ databases">
        <title>Paenibacillus sp. JX-17 nov. isolated from soil.</title>
        <authorList>
            <person name="Wan Y."/>
            <person name="Liu B."/>
        </authorList>
    </citation>
    <scope>NUCLEOTIDE SEQUENCE [LARGE SCALE GENOMIC DNA]</scope>
    <source>
        <strain evidence="9 10">JX-17</strain>
    </source>
</reference>
<evidence type="ECO:0000256" key="2">
    <source>
        <dbReference type="ARBA" id="ARBA00010157"/>
    </source>
</evidence>
<comment type="subcellular location">
    <subcellularLocation>
        <location evidence="1">Cell membrane</location>
        <topology evidence="1">Multi-pass membrane protein</topology>
    </subcellularLocation>
</comment>
<dbReference type="PANTHER" id="PTHR33406">
    <property type="entry name" value="MEMBRANE PROTEIN MJ1562-RELATED"/>
    <property type="match status" value="1"/>
</dbReference>
<evidence type="ECO:0000256" key="7">
    <source>
        <dbReference type="SAM" id="Phobius"/>
    </source>
</evidence>
<feature type="transmembrane region" description="Helical" evidence="7">
    <location>
        <begin position="898"/>
        <end position="919"/>
    </location>
</feature>
<keyword evidence="3" id="KW-1003">Cell membrane</keyword>
<accession>A0ABT9CAK7</accession>
<dbReference type="SUPFAM" id="SSF58104">
    <property type="entry name" value="Methyl-accepting chemotaxis protein (MCP) signaling domain"/>
    <property type="match status" value="1"/>
</dbReference>
<dbReference type="RefSeq" id="WP_305023097.1">
    <property type="nucleotide sequence ID" value="NZ_JAUQTB010000002.1"/>
</dbReference>
<dbReference type="InterPro" id="IPR050545">
    <property type="entry name" value="Mycobact_MmpL"/>
</dbReference>
<organism evidence="9 10">
    <name type="scientific">Paenibacillus lacisoli</name>
    <dbReference type="NCBI Taxonomy" id="3064525"/>
    <lineage>
        <taxon>Bacteria</taxon>
        <taxon>Bacillati</taxon>
        <taxon>Bacillota</taxon>
        <taxon>Bacilli</taxon>
        <taxon>Bacillales</taxon>
        <taxon>Paenibacillaceae</taxon>
        <taxon>Paenibacillus</taxon>
    </lineage>
</organism>
<dbReference type="PROSITE" id="PS50156">
    <property type="entry name" value="SSD"/>
    <property type="match status" value="1"/>
</dbReference>
<evidence type="ECO:0000313" key="10">
    <source>
        <dbReference type="Proteomes" id="UP001240171"/>
    </source>
</evidence>
<name>A0ABT9CAK7_9BACL</name>
<feature type="transmembrane region" description="Helical" evidence="7">
    <location>
        <begin position="284"/>
        <end position="304"/>
    </location>
</feature>
<comment type="similarity">
    <text evidence="2">Belongs to the resistance-nodulation-cell division (RND) (TC 2.A.6) family. MmpL subfamily.</text>
</comment>
<keyword evidence="5 7" id="KW-1133">Transmembrane helix</keyword>